<evidence type="ECO:0000256" key="1">
    <source>
        <dbReference type="SAM" id="Phobius"/>
    </source>
</evidence>
<keyword evidence="1" id="KW-0812">Transmembrane</keyword>
<dbReference type="Proteomes" id="UP000825228">
    <property type="component" value="Unassembled WGS sequence"/>
</dbReference>
<protein>
    <submittedName>
        <fullName evidence="2">Uncharacterized protein</fullName>
    </submittedName>
</protein>
<name>A0ABS7P3M7_9NOCA</name>
<keyword evidence="1" id="KW-0472">Membrane</keyword>
<accession>A0ABS7P3M7</accession>
<organism evidence="2 3">
    <name type="scientific">Rhodococcoides corynebacterioides</name>
    <dbReference type="NCBI Taxonomy" id="53972"/>
    <lineage>
        <taxon>Bacteria</taxon>
        <taxon>Bacillati</taxon>
        <taxon>Actinomycetota</taxon>
        <taxon>Actinomycetes</taxon>
        <taxon>Mycobacteriales</taxon>
        <taxon>Nocardiaceae</taxon>
        <taxon>Rhodococcoides</taxon>
    </lineage>
</organism>
<sequence>MTAPASALGTTVLGWSTWGIVIASTAVACGASLLIVHHTRLSDVSEPRLLLILVVAVVLGGLAGLVNGLVL</sequence>
<gene>
    <name evidence="2" type="ORF">HQ603_09075</name>
</gene>
<feature type="transmembrane region" description="Helical" evidence="1">
    <location>
        <begin position="12"/>
        <end position="37"/>
    </location>
</feature>
<feature type="transmembrane region" description="Helical" evidence="1">
    <location>
        <begin position="49"/>
        <end position="70"/>
    </location>
</feature>
<dbReference type="RefSeq" id="WP_222684221.1">
    <property type="nucleotide sequence ID" value="NZ_JABUBT010000011.1"/>
</dbReference>
<keyword evidence="3" id="KW-1185">Reference proteome</keyword>
<proteinExistence type="predicted"/>
<reference evidence="2 3" key="1">
    <citation type="submission" date="2020-06" db="EMBL/GenBank/DDBJ databases">
        <title>Taxonomy, biology and ecology of Rhodococcus bacteria occurring in California pistachio and other woody hosts as revealed by genome sequence analyses.</title>
        <authorList>
            <person name="Gai Y."/>
            <person name="Riely B."/>
        </authorList>
    </citation>
    <scope>NUCLEOTIDE SEQUENCE [LARGE SCALE GENOMIC DNA]</scope>
    <source>
        <strain evidence="2 3">BP-281</strain>
    </source>
</reference>
<dbReference type="EMBL" id="JABUBU010000005">
    <property type="protein sequence ID" value="MBY6366905.1"/>
    <property type="molecule type" value="Genomic_DNA"/>
</dbReference>
<evidence type="ECO:0000313" key="3">
    <source>
        <dbReference type="Proteomes" id="UP000825228"/>
    </source>
</evidence>
<keyword evidence="1" id="KW-1133">Transmembrane helix</keyword>
<evidence type="ECO:0000313" key="2">
    <source>
        <dbReference type="EMBL" id="MBY6366905.1"/>
    </source>
</evidence>
<comment type="caution">
    <text evidence="2">The sequence shown here is derived from an EMBL/GenBank/DDBJ whole genome shotgun (WGS) entry which is preliminary data.</text>
</comment>